<protein>
    <submittedName>
        <fullName evidence="2">Uncharacterized protein</fullName>
    </submittedName>
</protein>
<sequence length="238" mass="27023">MNQISWTERYLKRASLRCFLPFVFLFMLPASEARPDTEFFGASLIMVQGDASEYLDAIEVLGPDNSPLSENTKISYYADDRIVLDFDLSETPEKMIVLHPRPEGSYVFHIEWGYETSVSIMDSGPHMDLRNWKHHLSEWQELEEVGLNSFVCPEVASSEFPDVSNTAIVEAVREETGDWAQRGYDPGDRWIRLAEQCASPNEYPCGVSISRISLKISVDGSGRRKEILNVDFLIPMGC</sequence>
<keyword evidence="1" id="KW-0732">Signal</keyword>
<name>A0A419EXM5_9BACT</name>
<dbReference type="AlphaFoldDB" id="A0A419EXM5"/>
<evidence type="ECO:0000256" key="1">
    <source>
        <dbReference type="SAM" id="SignalP"/>
    </source>
</evidence>
<accession>A0A419EXM5</accession>
<comment type="caution">
    <text evidence="2">The sequence shown here is derived from an EMBL/GenBank/DDBJ whole genome shotgun (WGS) entry which is preliminary data.</text>
</comment>
<feature type="chain" id="PRO_5019021044" evidence="1">
    <location>
        <begin position="34"/>
        <end position="238"/>
    </location>
</feature>
<dbReference type="EMBL" id="QZKI01000079">
    <property type="protein sequence ID" value="RJP69695.1"/>
    <property type="molecule type" value="Genomic_DNA"/>
</dbReference>
<gene>
    <name evidence="2" type="ORF">C4532_10465</name>
</gene>
<organism evidence="2 3">
    <name type="scientific">Candidatus Abyssobacteria bacterium SURF_17</name>
    <dbReference type="NCBI Taxonomy" id="2093361"/>
    <lineage>
        <taxon>Bacteria</taxon>
        <taxon>Pseudomonadati</taxon>
        <taxon>Candidatus Hydrogenedentota</taxon>
        <taxon>Candidatus Abyssobacteria</taxon>
    </lineage>
</organism>
<evidence type="ECO:0000313" key="2">
    <source>
        <dbReference type="EMBL" id="RJP69695.1"/>
    </source>
</evidence>
<reference evidence="2 3" key="1">
    <citation type="journal article" date="2017" name="ISME J.">
        <title>Energy and carbon metabolisms in a deep terrestrial subsurface fluid microbial community.</title>
        <authorList>
            <person name="Momper L."/>
            <person name="Jungbluth S.P."/>
            <person name="Lee M.D."/>
            <person name="Amend J.P."/>
        </authorList>
    </citation>
    <scope>NUCLEOTIDE SEQUENCE [LARGE SCALE GENOMIC DNA]</scope>
    <source>
        <strain evidence="2">SURF_17</strain>
    </source>
</reference>
<feature type="signal peptide" evidence="1">
    <location>
        <begin position="1"/>
        <end position="33"/>
    </location>
</feature>
<proteinExistence type="predicted"/>
<dbReference type="Proteomes" id="UP000285961">
    <property type="component" value="Unassembled WGS sequence"/>
</dbReference>
<evidence type="ECO:0000313" key="3">
    <source>
        <dbReference type="Proteomes" id="UP000285961"/>
    </source>
</evidence>